<keyword evidence="9" id="KW-1133">Transmembrane helix</keyword>
<dbReference type="PANTHER" id="PTHR43706:SF47">
    <property type="entry name" value="EXTERNAL NADH-UBIQUINONE OXIDOREDUCTASE 1, MITOCHONDRIAL-RELATED"/>
    <property type="match status" value="1"/>
</dbReference>
<keyword evidence="9" id="KW-0472">Membrane</keyword>
<feature type="domain" description="External alternative NADH-ubiquinone oxidoreductase-like C-terminal" evidence="11">
    <location>
        <begin position="345"/>
        <end position="398"/>
    </location>
</feature>
<evidence type="ECO:0000259" key="10">
    <source>
        <dbReference type="Pfam" id="PF07992"/>
    </source>
</evidence>
<dbReference type="EMBL" id="HG934468">
    <property type="protein sequence ID" value="CDN31021.1"/>
    <property type="molecule type" value="Genomic_DNA"/>
</dbReference>
<evidence type="ECO:0000256" key="5">
    <source>
        <dbReference type="ARBA" id="ARBA00022946"/>
    </source>
</evidence>
<sequence>MYNIPTSSSRRVVIIGGGFGGLAAAKALRESGLQVVMIDSNNCHQFQPLLYQVATSGLEPTAIAFPLRSILRGRKDFHFRMAYVTGVDVERCVVMTETGELEYDYLVVAAGADTNYFGMSNIEAASMPLKSIDEALALRNRIYRSLESAQKCECVEEQERLLNFVIVGGGATGVELAGALAELRNRVLPRDFPDLDFSRMKVWLLNASDRLLEAFSEKSSEKCLTDLRAMGVDVLVEAKVSDYADGAVIYNDGQRIESANLIWASGIIANKFEGLDNTARGRRIVIDEYCRVGERVFAIGDIAINNESPLPQVAQVAIQQGRNVGRNVINMERGRALEKFVYKNKGSMATIGRNRAVAEIGRLRVSGFAAWVLWLFVHLLFILGFRNKLLVMWDWAWSYVTHDQPLRSIIEAKKRR</sequence>
<keyword evidence="9" id="KW-0812">Transmembrane</keyword>
<dbReference type="Gene3D" id="3.50.50.100">
    <property type="match status" value="1"/>
</dbReference>
<keyword evidence="4" id="KW-0274">FAD</keyword>
<organism evidence="12 13">
    <name type="scientific">Mucinivorans hirudinis</name>
    <dbReference type="NCBI Taxonomy" id="1433126"/>
    <lineage>
        <taxon>Bacteria</taxon>
        <taxon>Pseudomonadati</taxon>
        <taxon>Bacteroidota</taxon>
        <taxon>Bacteroidia</taxon>
        <taxon>Bacteroidales</taxon>
        <taxon>Rikenellaceae</taxon>
        <taxon>Mucinivorans</taxon>
    </lineage>
</organism>
<evidence type="ECO:0000256" key="6">
    <source>
        <dbReference type="ARBA" id="ARBA00023002"/>
    </source>
</evidence>
<dbReference type="EC" id="1.6.5.9" evidence="2"/>
<dbReference type="eggNOG" id="COG1252">
    <property type="taxonomic scope" value="Bacteria"/>
</dbReference>
<keyword evidence="13" id="KW-1185">Reference proteome</keyword>
<feature type="domain" description="FAD/NAD(P)-binding" evidence="10">
    <location>
        <begin position="11"/>
        <end position="321"/>
    </location>
</feature>
<protein>
    <recommendedName>
        <fullName evidence="2">NADH:ubiquinone reductase (non-electrogenic)</fullName>
        <ecNumber evidence="2">1.6.5.9</ecNumber>
    </recommendedName>
</protein>
<dbReference type="PATRIC" id="fig|1433126.3.peg.920"/>
<reference evidence="12 13" key="1">
    <citation type="journal article" date="2015" name="Genome Announc.">
        <title>Complete Genome Sequence of the Novel Leech Symbiont Mucinivorans hirudinis M3T.</title>
        <authorList>
            <person name="Nelson M.C."/>
            <person name="Bomar L."/>
            <person name="Graf J."/>
        </authorList>
    </citation>
    <scope>NUCLEOTIDE SEQUENCE [LARGE SCALE GENOMIC DNA]</scope>
    <source>
        <strain evidence="13">M3</strain>
    </source>
</reference>
<dbReference type="AlphaFoldDB" id="A0A060R736"/>
<dbReference type="Pfam" id="PF07992">
    <property type="entry name" value="Pyr_redox_2"/>
    <property type="match status" value="1"/>
</dbReference>
<dbReference type="InterPro" id="IPR023753">
    <property type="entry name" value="FAD/NAD-binding_dom"/>
</dbReference>
<comment type="similarity">
    <text evidence="1">Belongs to the NADH dehydrogenase family.</text>
</comment>
<dbReference type="InterPro" id="IPR054585">
    <property type="entry name" value="NDH2-like_C"/>
</dbReference>
<keyword evidence="6 12" id="KW-0560">Oxidoreductase</keyword>
<evidence type="ECO:0000256" key="8">
    <source>
        <dbReference type="ARBA" id="ARBA00047599"/>
    </source>
</evidence>
<evidence type="ECO:0000256" key="3">
    <source>
        <dbReference type="ARBA" id="ARBA00022630"/>
    </source>
</evidence>
<evidence type="ECO:0000256" key="2">
    <source>
        <dbReference type="ARBA" id="ARBA00012637"/>
    </source>
</evidence>
<evidence type="ECO:0000313" key="13">
    <source>
        <dbReference type="Proteomes" id="UP000027616"/>
    </source>
</evidence>
<dbReference type="STRING" id="1433126.BN938_0922"/>
<evidence type="ECO:0000256" key="7">
    <source>
        <dbReference type="ARBA" id="ARBA00023027"/>
    </source>
</evidence>
<dbReference type="Pfam" id="PF22366">
    <property type="entry name" value="NDH2_C"/>
    <property type="match status" value="1"/>
</dbReference>
<gene>
    <name evidence="12" type="ORF">BN938_0922</name>
</gene>
<proteinExistence type="inferred from homology"/>
<name>A0A060R736_9BACT</name>
<dbReference type="PANTHER" id="PTHR43706">
    <property type="entry name" value="NADH DEHYDROGENASE"/>
    <property type="match status" value="1"/>
</dbReference>
<dbReference type="KEGG" id="rbc:BN938_0922"/>
<evidence type="ECO:0000256" key="9">
    <source>
        <dbReference type="SAM" id="Phobius"/>
    </source>
</evidence>
<dbReference type="InterPro" id="IPR036188">
    <property type="entry name" value="FAD/NAD-bd_sf"/>
</dbReference>
<dbReference type="SUPFAM" id="SSF51905">
    <property type="entry name" value="FAD/NAD(P)-binding domain"/>
    <property type="match status" value="2"/>
</dbReference>
<evidence type="ECO:0000256" key="4">
    <source>
        <dbReference type="ARBA" id="ARBA00022827"/>
    </source>
</evidence>
<evidence type="ECO:0000256" key="1">
    <source>
        <dbReference type="ARBA" id="ARBA00005272"/>
    </source>
</evidence>
<evidence type="ECO:0000259" key="11">
    <source>
        <dbReference type="Pfam" id="PF22366"/>
    </source>
</evidence>
<feature type="transmembrane region" description="Helical" evidence="9">
    <location>
        <begin position="363"/>
        <end position="385"/>
    </location>
</feature>
<keyword evidence="7" id="KW-0520">NAD</keyword>
<dbReference type="Proteomes" id="UP000027616">
    <property type="component" value="Chromosome I"/>
</dbReference>
<dbReference type="PRINTS" id="PR00368">
    <property type="entry name" value="FADPNR"/>
</dbReference>
<evidence type="ECO:0000313" key="12">
    <source>
        <dbReference type="EMBL" id="CDN31021.1"/>
    </source>
</evidence>
<dbReference type="PRINTS" id="PR00411">
    <property type="entry name" value="PNDRDTASEI"/>
</dbReference>
<dbReference type="OrthoDB" id="9781621at2"/>
<dbReference type="InterPro" id="IPR045024">
    <property type="entry name" value="NDH-2"/>
</dbReference>
<accession>A0A060R736</accession>
<keyword evidence="5" id="KW-0809">Transit peptide</keyword>
<dbReference type="HOGENOM" id="CLU_021377_7_1_10"/>
<dbReference type="GO" id="GO:0050136">
    <property type="term" value="F:NADH dehydrogenase (quinone) (non-electrogenic) activity"/>
    <property type="evidence" value="ECO:0007669"/>
    <property type="project" value="UniProtKB-EC"/>
</dbReference>
<keyword evidence="3" id="KW-0285">Flavoprotein</keyword>
<comment type="catalytic activity">
    <reaction evidence="8">
        <text>a quinone + NADH + H(+) = a quinol + NAD(+)</text>
        <dbReference type="Rhea" id="RHEA:46160"/>
        <dbReference type="ChEBI" id="CHEBI:15378"/>
        <dbReference type="ChEBI" id="CHEBI:24646"/>
        <dbReference type="ChEBI" id="CHEBI:57540"/>
        <dbReference type="ChEBI" id="CHEBI:57945"/>
        <dbReference type="ChEBI" id="CHEBI:132124"/>
        <dbReference type="EC" id="1.6.5.9"/>
    </reaction>
</comment>